<dbReference type="InterPro" id="IPR036291">
    <property type="entry name" value="NAD(P)-bd_dom_sf"/>
</dbReference>
<dbReference type="FunFam" id="3.40.50.720:FF:000084">
    <property type="entry name" value="Short-chain dehydrogenase reductase"/>
    <property type="match status" value="1"/>
</dbReference>
<dbReference type="Proteomes" id="UP000800235">
    <property type="component" value="Unassembled WGS sequence"/>
</dbReference>
<dbReference type="PROSITE" id="PS00061">
    <property type="entry name" value="ADH_SHORT"/>
    <property type="match status" value="1"/>
</dbReference>
<dbReference type="PRINTS" id="PR00080">
    <property type="entry name" value="SDRFAMILY"/>
</dbReference>
<reference evidence="3" key="1">
    <citation type="journal article" date="2020" name="Stud. Mycol.">
        <title>101 Dothideomycetes genomes: a test case for predicting lifestyles and emergence of pathogens.</title>
        <authorList>
            <person name="Haridas S."/>
            <person name="Albert R."/>
            <person name="Binder M."/>
            <person name="Bloem J."/>
            <person name="Labutti K."/>
            <person name="Salamov A."/>
            <person name="Andreopoulos B."/>
            <person name="Baker S."/>
            <person name="Barry K."/>
            <person name="Bills G."/>
            <person name="Bluhm B."/>
            <person name="Cannon C."/>
            <person name="Castanera R."/>
            <person name="Culley D."/>
            <person name="Daum C."/>
            <person name="Ezra D."/>
            <person name="Gonzalez J."/>
            <person name="Henrissat B."/>
            <person name="Kuo A."/>
            <person name="Liang C."/>
            <person name="Lipzen A."/>
            <person name="Lutzoni F."/>
            <person name="Magnuson J."/>
            <person name="Mondo S."/>
            <person name="Nolan M."/>
            <person name="Ohm R."/>
            <person name="Pangilinan J."/>
            <person name="Park H.-J."/>
            <person name="Ramirez L."/>
            <person name="Alfaro M."/>
            <person name="Sun H."/>
            <person name="Tritt A."/>
            <person name="Yoshinaga Y."/>
            <person name="Zwiers L.-H."/>
            <person name="Turgeon B."/>
            <person name="Goodwin S."/>
            <person name="Spatafora J."/>
            <person name="Crous P."/>
            <person name="Grigoriev I."/>
        </authorList>
    </citation>
    <scope>NUCLEOTIDE SEQUENCE</scope>
    <source>
        <strain evidence="3">CBS 130266</strain>
    </source>
</reference>
<comment type="similarity">
    <text evidence="1">Belongs to the short-chain dehydrogenases/reductases (SDR) family.</text>
</comment>
<dbReference type="GO" id="GO:0016616">
    <property type="term" value="F:oxidoreductase activity, acting on the CH-OH group of donors, NAD or NADP as acceptor"/>
    <property type="evidence" value="ECO:0007669"/>
    <property type="project" value="TreeGrafter"/>
</dbReference>
<keyword evidence="4" id="KW-1185">Reference proteome</keyword>
<dbReference type="EMBL" id="MU007047">
    <property type="protein sequence ID" value="KAF2429398.1"/>
    <property type="molecule type" value="Genomic_DNA"/>
</dbReference>
<sequence length="286" mass="30377">MLLCRRLAHGFSHRFHNNSRFYSHRRLEHRVAIITGSSSGIGRGIALRYAAEGALVVCADLGSGTSKSSEATHDLITRNGGRSIFASTDVSDENNVQAMIQSALIEFGKIDIMVNNAGIAIEAHQPLPIYDSPSERYHSTMRVNSFGVYLGCKYAGIQMMKQDPYPNGDRGWIINIASVLGAVGKSGAIAYSSAKGSVVNMTRTAALDYAPFGIHVNAIAPGFTDSPMISAMAQNSEARGQIEARQPLKGLGNPDDIAGPAVFLASDDASWITGVCIAADGGFLAQ</sequence>
<dbReference type="Gene3D" id="3.40.50.720">
    <property type="entry name" value="NAD(P)-binding Rossmann-like Domain"/>
    <property type="match status" value="1"/>
</dbReference>
<dbReference type="PANTHER" id="PTHR42760">
    <property type="entry name" value="SHORT-CHAIN DEHYDROGENASES/REDUCTASES FAMILY MEMBER"/>
    <property type="match status" value="1"/>
</dbReference>
<dbReference type="PRINTS" id="PR00081">
    <property type="entry name" value="GDHRDH"/>
</dbReference>
<dbReference type="SUPFAM" id="SSF51735">
    <property type="entry name" value="NAD(P)-binding Rossmann-fold domains"/>
    <property type="match status" value="1"/>
</dbReference>
<gene>
    <name evidence="3" type="ORF">EJ08DRAFT_688359</name>
</gene>
<proteinExistence type="inferred from homology"/>
<dbReference type="OrthoDB" id="417891at2759"/>
<dbReference type="AlphaFoldDB" id="A0A9P4TY06"/>
<evidence type="ECO:0000256" key="1">
    <source>
        <dbReference type="ARBA" id="ARBA00006484"/>
    </source>
</evidence>
<dbReference type="PANTHER" id="PTHR42760:SF124">
    <property type="entry name" value="SHORT-CHAIN DEHYDROGENASE_REDUCTASE"/>
    <property type="match status" value="1"/>
</dbReference>
<organism evidence="3 4">
    <name type="scientific">Tothia fuscella</name>
    <dbReference type="NCBI Taxonomy" id="1048955"/>
    <lineage>
        <taxon>Eukaryota</taxon>
        <taxon>Fungi</taxon>
        <taxon>Dikarya</taxon>
        <taxon>Ascomycota</taxon>
        <taxon>Pezizomycotina</taxon>
        <taxon>Dothideomycetes</taxon>
        <taxon>Pleosporomycetidae</taxon>
        <taxon>Venturiales</taxon>
        <taxon>Cylindrosympodiaceae</taxon>
        <taxon>Tothia</taxon>
    </lineage>
</organism>
<keyword evidence="2" id="KW-0521">NADP</keyword>
<accession>A0A9P4TY06</accession>
<dbReference type="Pfam" id="PF13561">
    <property type="entry name" value="adh_short_C2"/>
    <property type="match status" value="1"/>
</dbReference>
<dbReference type="NCBIfam" id="NF005559">
    <property type="entry name" value="PRK07231.1"/>
    <property type="match status" value="1"/>
</dbReference>
<name>A0A9P4TY06_9PEZI</name>
<dbReference type="InterPro" id="IPR020904">
    <property type="entry name" value="Sc_DH/Rdtase_CS"/>
</dbReference>
<protein>
    <submittedName>
        <fullName evidence="3">NAD(P)-binding protein</fullName>
    </submittedName>
</protein>
<evidence type="ECO:0000313" key="3">
    <source>
        <dbReference type="EMBL" id="KAF2429398.1"/>
    </source>
</evidence>
<comment type="caution">
    <text evidence="3">The sequence shown here is derived from an EMBL/GenBank/DDBJ whole genome shotgun (WGS) entry which is preliminary data.</text>
</comment>
<evidence type="ECO:0000256" key="2">
    <source>
        <dbReference type="ARBA" id="ARBA00022857"/>
    </source>
</evidence>
<dbReference type="CDD" id="cd05233">
    <property type="entry name" value="SDR_c"/>
    <property type="match status" value="1"/>
</dbReference>
<evidence type="ECO:0000313" key="4">
    <source>
        <dbReference type="Proteomes" id="UP000800235"/>
    </source>
</evidence>
<dbReference type="InterPro" id="IPR002347">
    <property type="entry name" value="SDR_fam"/>
</dbReference>